<protein>
    <recommendedName>
        <fullName evidence="1">DUF4440 domain-containing protein</fullName>
    </recommendedName>
</protein>
<feature type="domain" description="DUF4440" evidence="1">
    <location>
        <begin position="8"/>
        <end position="112"/>
    </location>
</feature>
<evidence type="ECO:0000313" key="2">
    <source>
        <dbReference type="EMBL" id="CAD6197326.1"/>
    </source>
</evidence>
<evidence type="ECO:0000259" key="1">
    <source>
        <dbReference type="Pfam" id="PF14534"/>
    </source>
</evidence>
<dbReference type="InterPro" id="IPR027843">
    <property type="entry name" value="DUF4440"/>
</dbReference>
<dbReference type="Proteomes" id="UP000835052">
    <property type="component" value="Unassembled WGS sequence"/>
</dbReference>
<dbReference type="OrthoDB" id="5818509at2759"/>
<gene>
    <name evidence="2" type="ORF">CAUJ_LOCUS13235</name>
</gene>
<dbReference type="AlphaFoldDB" id="A0A8S1HL16"/>
<name>A0A8S1HL16_9PELO</name>
<comment type="caution">
    <text evidence="2">The sequence shown here is derived from an EMBL/GenBank/DDBJ whole genome shotgun (WGS) entry which is preliminary data.</text>
</comment>
<sequence length="124" mass="13498">MSEAEFKKLHEEMRELRKAGKHDEFVKKFAAQGATFIGPMHDPLDAASLAGFANSPKGAALAGAEIDVTIDEIKVIGDVAIDRCSLIVKLPTGEKKGWSLSLWVKEDGAWKIRNACSTFKLEAP</sequence>
<keyword evidence="3" id="KW-1185">Reference proteome</keyword>
<accession>A0A8S1HL16</accession>
<evidence type="ECO:0000313" key="3">
    <source>
        <dbReference type="Proteomes" id="UP000835052"/>
    </source>
</evidence>
<dbReference type="Gene3D" id="3.10.450.50">
    <property type="match status" value="1"/>
</dbReference>
<dbReference type="Pfam" id="PF14534">
    <property type="entry name" value="DUF4440"/>
    <property type="match status" value="1"/>
</dbReference>
<organism evidence="2 3">
    <name type="scientific">Caenorhabditis auriculariae</name>
    <dbReference type="NCBI Taxonomy" id="2777116"/>
    <lineage>
        <taxon>Eukaryota</taxon>
        <taxon>Metazoa</taxon>
        <taxon>Ecdysozoa</taxon>
        <taxon>Nematoda</taxon>
        <taxon>Chromadorea</taxon>
        <taxon>Rhabditida</taxon>
        <taxon>Rhabditina</taxon>
        <taxon>Rhabditomorpha</taxon>
        <taxon>Rhabditoidea</taxon>
        <taxon>Rhabditidae</taxon>
        <taxon>Peloderinae</taxon>
        <taxon>Caenorhabditis</taxon>
    </lineage>
</organism>
<dbReference type="SUPFAM" id="SSF54427">
    <property type="entry name" value="NTF2-like"/>
    <property type="match status" value="1"/>
</dbReference>
<proteinExistence type="predicted"/>
<dbReference type="EMBL" id="CAJGYM010000091">
    <property type="protein sequence ID" value="CAD6197326.1"/>
    <property type="molecule type" value="Genomic_DNA"/>
</dbReference>
<dbReference type="InterPro" id="IPR032710">
    <property type="entry name" value="NTF2-like_dom_sf"/>
</dbReference>
<reference evidence="2" key="1">
    <citation type="submission" date="2020-10" db="EMBL/GenBank/DDBJ databases">
        <authorList>
            <person name="Kikuchi T."/>
        </authorList>
    </citation>
    <scope>NUCLEOTIDE SEQUENCE</scope>
    <source>
        <strain evidence="2">NKZ352</strain>
    </source>
</reference>